<dbReference type="InterPro" id="IPR039426">
    <property type="entry name" value="TonB-dep_rcpt-like"/>
</dbReference>
<gene>
    <name evidence="10" type="ORF">ACFQ1M_00070</name>
</gene>
<evidence type="ECO:0000256" key="5">
    <source>
        <dbReference type="ARBA" id="ARBA00023136"/>
    </source>
</evidence>
<reference evidence="11" key="1">
    <citation type="journal article" date="2019" name="Int. J. Syst. Evol. Microbiol.">
        <title>The Global Catalogue of Microorganisms (GCM) 10K type strain sequencing project: providing services to taxonomists for standard genome sequencing and annotation.</title>
        <authorList>
            <consortium name="The Broad Institute Genomics Platform"/>
            <consortium name="The Broad Institute Genome Sequencing Center for Infectious Disease"/>
            <person name="Wu L."/>
            <person name="Ma J."/>
        </authorList>
    </citation>
    <scope>NUCLEOTIDE SEQUENCE [LARGE SCALE GENOMIC DNA]</scope>
    <source>
        <strain evidence="11">CCUG 62952</strain>
    </source>
</reference>
<keyword evidence="6 7" id="KW-0998">Cell outer membrane</keyword>
<evidence type="ECO:0000256" key="2">
    <source>
        <dbReference type="ARBA" id="ARBA00022448"/>
    </source>
</evidence>
<comment type="similarity">
    <text evidence="7">Belongs to the TonB-dependent receptor family.</text>
</comment>
<name>A0ABW3CS28_9FLAO</name>
<dbReference type="InterPro" id="IPR008969">
    <property type="entry name" value="CarboxyPept-like_regulatory"/>
</dbReference>
<evidence type="ECO:0000259" key="9">
    <source>
        <dbReference type="Pfam" id="PF07715"/>
    </source>
</evidence>
<keyword evidence="8" id="KW-0732">Signal</keyword>
<evidence type="ECO:0000313" key="10">
    <source>
        <dbReference type="EMBL" id="MFD0860585.1"/>
    </source>
</evidence>
<evidence type="ECO:0000256" key="8">
    <source>
        <dbReference type="SAM" id="SignalP"/>
    </source>
</evidence>
<keyword evidence="5 7" id="KW-0472">Membrane</keyword>
<evidence type="ECO:0000313" key="11">
    <source>
        <dbReference type="Proteomes" id="UP001596978"/>
    </source>
</evidence>
<dbReference type="SUPFAM" id="SSF49464">
    <property type="entry name" value="Carboxypeptidase regulatory domain-like"/>
    <property type="match status" value="1"/>
</dbReference>
<dbReference type="EMBL" id="JBHTJH010000001">
    <property type="protein sequence ID" value="MFD0860585.1"/>
    <property type="molecule type" value="Genomic_DNA"/>
</dbReference>
<feature type="domain" description="TonB-dependent receptor plug" evidence="9">
    <location>
        <begin position="117"/>
        <end position="219"/>
    </location>
</feature>
<dbReference type="InterPro" id="IPR037066">
    <property type="entry name" value="Plug_dom_sf"/>
</dbReference>
<dbReference type="NCBIfam" id="TIGR04057">
    <property type="entry name" value="SusC_RagA_signa"/>
    <property type="match status" value="1"/>
</dbReference>
<protein>
    <submittedName>
        <fullName evidence="10">SusC/RagA family TonB-linked outer membrane protein</fullName>
    </submittedName>
</protein>
<evidence type="ECO:0000256" key="1">
    <source>
        <dbReference type="ARBA" id="ARBA00004571"/>
    </source>
</evidence>
<feature type="signal peptide" evidence="8">
    <location>
        <begin position="1"/>
        <end position="21"/>
    </location>
</feature>
<dbReference type="Gene3D" id="2.60.40.1120">
    <property type="entry name" value="Carboxypeptidase-like, regulatory domain"/>
    <property type="match status" value="1"/>
</dbReference>
<dbReference type="PROSITE" id="PS52016">
    <property type="entry name" value="TONB_DEPENDENT_REC_3"/>
    <property type="match status" value="1"/>
</dbReference>
<dbReference type="InterPro" id="IPR012910">
    <property type="entry name" value="Plug_dom"/>
</dbReference>
<feature type="chain" id="PRO_5045221616" evidence="8">
    <location>
        <begin position="22"/>
        <end position="1001"/>
    </location>
</feature>
<evidence type="ECO:0000256" key="4">
    <source>
        <dbReference type="ARBA" id="ARBA00022692"/>
    </source>
</evidence>
<keyword evidence="4 7" id="KW-0812">Transmembrane</keyword>
<dbReference type="Pfam" id="PF07715">
    <property type="entry name" value="Plug"/>
    <property type="match status" value="1"/>
</dbReference>
<dbReference type="Proteomes" id="UP001596978">
    <property type="component" value="Unassembled WGS sequence"/>
</dbReference>
<dbReference type="InterPro" id="IPR036942">
    <property type="entry name" value="Beta-barrel_TonB_sf"/>
</dbReference>
<dbReference type="InterPro" id="IPR023997">
    <property type="entry name" value="TonB-dep_OMP_SusC/RagA_CS"/>
</dbReference>
<proteinExistence type="inferred from homology"/>
<evidence type="ECO:0000256" key="6">
    <source>
        <dbReference type="ARBA" id="ARBA00023237"/>
    </source>
</evidence>
<dbReference type="Gene3D" id="2.170.130.10">
    <property type="entry name" value="TonB-dependent receptor, plug domain"/>
    <property type="match status" value="1"/>
</dbReference>
<evidence type="ECO:0000256" key="3">
    <source>
        <dbReference type="ARBA" id="ARBA00022452"/>
    </source>
</evidence>
<accession>A0ABW3CS28</accession>
<comment type="subcellular location">
    <subcellularLocation>
        <location evidence="1 7">Cell outer membrane</location>
        <topology evidence="1 7">Multi-pass membrane protein</topology>
    </subcellularLocation>
</comment>
<dbReference type="RefSeq" id="WP_386402090.1">
    <property type="nucleotide sequence ID" value="NZ_JBHTJH010000001.1"/>
</dbReference>
<comment type="caution">
    <text evidence="10">The sequence shown here is derived from an EMBL/GenBank/DDBJ whole genome shotgun (WGS) entry which is preliminary data.</text>
</comment>
<dbReference type="Gene3D" id="2.40.170.20">
    <property type="entry name" value="TonB-dependent receptor, beta-barrel domain"/>
    <property type="match status" value="1"/>
</dbReference>
<organism evidence="10 11">
    <name type="scientific">Sungkyunkwania multivorans</name>
    <dbReference type="NCBI Taxonomy" id="1173618"/>
    <lineage>
        <taxon>Bacteria</taxon>
        <taxon>Pseudomonadati</taxon>
        <taxon>Bacteroidota</taxon>
        <taxon>Flavobacteriia</taxon>
        <taxon>Flavobacteriales</taxon>
        <taxon>Flavobacteriaceae</taxon>
        <taxon>Sungkyunkwania</taxon>
    </lineage>
</organism>
<dbReference type="NCBIfam" id="TIGR04056">
    <property type="entry name" value="OMP_RagA_SusC"/>
    <property type="match status" value="1"/>
</dbReference>
<keyword evidence="11" id="KW-1185">Reference proteome</keyword>
<keyword evidence="2 7" id="KW-0813">Transport</keyword>
<sequence length="1001" mass="111424">MNKKYTLVFLLASLAINTVFSQELISGLVTSNEGTPIPGVNIVIKNTTRGTQTDFDGNYYLEASAGDVLVFSYIGFQTQEVTIIEGKATYDITLADDVSELDEVVVIGYGTQKKEVLTSSVSQIGGEELAEESVLNATQALQGKASGVQIIASDAPGQASTVVIRGLGTVQGGRDPLYVVDGVLTDNINNINTADIKSINVLKDAASLAIYGNRGANGVVIVTTKDGKPGKMQVNFNSYTGLRNILSRVKMANAAQFVIYSNEAALRDLLNDNDPSNDDDFSDFIPTNQQFNTNWLDVITQTGTIRDYYLSLSGGSEKINAFFSAGFNDEQGILLNNDFNRLTLRSNVDYQISEKLDFSHKFGVQLASGSPQSFGLFTSAYKQSPIIPARLEDGTFGSSIEINNVANPLIDASNEFKREKNKFFKVQGAFKLDYKLLDNLTYTSRFSIETEYGRFYSFRNRLGRFLADNPSNTESSFEGGVENPARTRLTVTHTNTYRWFIDNYFTYDKTFFEKHDINLTLGITAEENQNELLSATRNNVPLDTNLNFNLNTGDEDDTQSNTGAISVKDRLYSYLARLNYDYDGKYLFGASFRRDGSSRFQEGSRFGNFYALSAGWVLTKEEFFKSEIFDILKLRASFGQLGNQNVPFNVLTATTGSGGFYAFGPNQDLQQGITITGTVEEDLSWEVTEETNVGLEYAMLDNRLTGEIDFYKRVNTNAILQIELPDVIGFDPFNSAVGEVENRGIEFSIEWSDKIGKDFSYFIGGNFTYNENEITKVTNPFFDEQIGGFIDNGQYTKKIAVGRPLGSFFLYEVEGINEDGELVYKDNNNNGIVDEGDRRFYDSYLPKFYGSLNLGLNYKNFDFSTNLFGSFGNSVYNGKKAQRFGNENIELATFNNRFTSGRPSNTTPRAFNDVPLSSNYYLESGDFIRVNNITIGYTLPENAIKFLEKARIYASARNPFIWKRFSGFTPELPGAPLGLAGIELNAYPTLRSFYIGLNTSF</sequence>
<dbReference type="InterPro" id="IPR023996">
    <property type="entry name" value="TonB-dep_OMP_SusC/RagA"/>
</dbReference>
<keyword evidence="3 7" id="KW-1134">Transmembrane beta strand</keyword>
<dbReference type="Pfam" id="PF13715">
    <property type="entry name" value="CarbopepD_reg_2"/>
    <property type="match status" value="1"/>
</dbReference>
<dbReference type="SUPFAM" id="SSF56935">
    <property type="entry name" value="Porins"/>
    <property type="match status" value="1"/>
</dbReference>
<evidence type="ECO:0000256" key="7">
    <source>
        <dbReference type="PROSITE-ProRule" id="PRU01360"/>
    </source>
</evidence>